<name>A0A5M3WS86_9ACTN</name>
<dbReference type="AlphaFoldDB" id="A0A5M3WS86"/>
<feature type="domain" description="GP-PDE" evidence="2">
    <location>
        <begin position="39"/>
        <end position="340"/>
    </location>
</feature>
<dbReference type="InterPro" id="IPR030395">
    <property type="entry name" value="GP_PDE_dom"/>
</dbReference>
<dbReference type="RefSeq" id="WP_155357567.1">
    <property type="nucleotide sequence ID" value="NZ_BAAAHL010000012.1"/>
</dbReference>
<dbReference type="PROSITE" id="PS50007">
    <property type="entry name" value="PIPLC_X_DOMAIN"/>
    <property type="match status" value="1"/>
</dbReference>
<protein>
    <submittedName>
        <fullName evidence="3">Putative glycerophosphoryl diester phosphodiesterase (GlpQ)</fullName>
    </submittedName>
</protein>
<dbReference type="GO" id="GO:0006629">
    <property type="term" value="P:lipid metabolic process"/>
    <property type="evidence" value="ECO:0007669"/>
    <property type="project" value="InterPro"/>
</dbReference>
<gene>
    <name evidence="3" type="ORF">Amac_058440</name>
</gene>
<dbReference type="Proteomes" id="UP000331127">
    <property type="component" value="Unassembled WGS sequence"/>
</dbReference>
<keyword evidence="1" id="KW-0732">Signal</keyword>
<dbReference type="PROSITE" id="PS51704">
    <property type="entry name" value="GP_PDE"/>
    <property type="match status" value="1"/>
</dbReference>
<sequence>MTLFRTSSVALLAGAAVVALSGPALADPDLYGKHHRKDFDLQAHRGGLGLVVESTLDSFANGLRVGVSTLELDIQITEDGKAVVTHDRRVDGRKCQDTGPVTAGDPEFPYVGKYVNTLTFAQVRTLDCGTKTLPDFPGQRPAPGARMPLLSEVFDLVKRFRAHDVMLNVETKVEAGAPAETAPREQFIQVAVQEIRRARMLKQVTIQSFDWGSLMRMRQVEPRLPLVALTNFDFLQTGQPGASPWLGGIDIDDFGGNPLKAIKSFGAAAFSPVHGFPQNGKVTDPGYRPYVTKAMVDEAHSLGIKVIPWTVDDEPTMNKLLDDGIDGLITDYPDRLRAVLASRGYKLPKQYTRG</sequence>
<keyword evidence="4" id="KW-1185">Reference proteome</keyword>
<dbReference type="SUPFAM" id="SSF51695">
    <property type="entry name" value="PLC-like phosphodiesterases"/>
    <property type="match status" value="1"/>
</dbReference>
<proteinExistence type="predicted"/>
<accession>A0A5M3WS86</accession>
<evidence type="ECO:0000313" key="3">
    <source>
        <dbReference type="EMBL" id="GES12247.1"/>
    </source>
</evidence>
<dbReference type="EMBL" id="BLAE01000035">
    <property type="protein sequence ID" value="GES12247.1"/>
    <property type="molecule type" value="Genomic_DNA"/>
</dbReference>
<dbReference type="GO" id="GO:0008081">
    <property type="term" value="F:phosphoric diester hydrolase activity"/>
    <property type="evidence" value="ECO:0007669"/>
    <property type="project" value="InterPro"/>
</dbReference>
<dbReference type="Pfam" id="PF03009">
    <property type="entry name" value="GDPD"/>
    <property type="match status" value="1"/>
</dbReference>
<organism evidence="3 4">
    <name type="scientific">Acrocarpospora macrocephala</name>
    <dbReference type="NCBI Taxonomy" id="150177"/>
    <lineage>
        <taxon>Bacteria</taxon>
        <taxon>Bacillati</taxon>
        <taxon>Actinomycetota</taxon>
        <taxon>Actinomycetes</taxon>
        <taxon>Streptosporangiales</taxon>
        <taxon>Streptosporangiaceae</taxon>
        <taxon>Acrocarpospora</taxon>
    </lineage>
</organism>
<evidence type="ECO:0000313" key="4">
    <source>
        <dbReference type="Proteomes" id="UP000331127"/>
    </source>
</evidence>
<reference evidence="3 4" key="1">
    <citation type="submission" date="2019-10" db="EMBL/GenBank/DDBJ databases">
        <title>Whole genome shotgun sequence of Acrocarpospora macrocephala NBRC 16266.</title>
        <authorList>
            <person name="Ichikawa N."/>
            <person name="Kimura A."/>
            <person name="Kitahashi Y."/>
            <person name="Komaki H."/>
            <person name="Oguchi A."/>
        </authorList>
    </citation>
    <scope>NUCLEOTIDE SEQUENCE [LARGE SCALE GENOMIC DNA]</scope>
    <source>
        <strain evidence="3 4">NBRC 16266</strain>
    </source>
</reference>
<dbReference type="PANTHER" id="PTHR46211:SF14">
    <property type="entry name" value="GLYCEROPHOSPHODIESTER PHOSPHODIESTERASE"/>
    <property type="match status" value="1"/>
</dbReference>
<dbReference type="Gene3D" id="3.20.20.190">
    <property type="entry name" value="Phosphatidylinositol (PI) phosphodiesterase"/>
    <property type="match status" value="1"/>
</dbReference>
<dbReference type="OrthoDB" id="384721at2"/>
<dbReference type="InterPro" id="IPR017946">
    <property type="entry name" value="PLC-like_Pdiesterase_TIM-brl"/>
</dbReference>
<evidence type="ECO:0000256" key="1">
    <source>
        <dbReference type="SAM" id="SignalP"/>
    </source>
</evidence>
<dbReference type="PANTHER" id="PTHR46211">
    <property type="entry name" value="GLYCEROPHOSPHORYL DIESTER PHOSPHODIESTERASE"/>
    <property type="match status" value="1"/>
</dbReference>
<evidence type="ECO:0000259" key="2">
    <source>
        <dbReference type="PROSITE" id="PS51704"/>
    </source>
</evidence>
<comment type="caution">
    <text evidence="3">The sequence shown here is derived from an EMBL/GenBank/DDBJ whole genome shotgun (WGS) entry which is preliminary data.</text>
</comment>
<feature type="chain" id="PRO_5024294613" evidence="1">
    <location>
        <begin position="27"/>
        <end position="354"/>
    </location>
</feature>
<feature type="signal peptide" evidence="1">
    <location>
        <begin position="1"/>
        <end position="26"/>
    </location>
</feature>